<protein>
    <submittedName>
        <fullName evidence="3">Putative lipoprotein</fullName>
    </submittedName>
</protein>
<keyword evidence="4" id="KW-1185">Reference proteome</keyword>
<evidence type="ECO:0000256" key="1">
    <source>
        <dbReference type="SAM" id="MobiDB-lite"/>
    </source>
</evidence>
<evidence type="ECO:0000313" key="3">
    <source>
        <dbReference type="EMBL" id="AMP09834.1"/>
    </source>
</evidence>
<dbReference type="EMBL" id="CP013235">
    <property type="protein sequence ID" value="AMP09834.1"/>
    <property type="molecule type" value="Genomic_DNA"/>
</dbReference>
<dbReference type="PATRIC" id="fig|279058.17.peg.2225"/>
<dbReference type="RefSeq" id="WP_061533260.1">
    <property type="nucleotide sequence ID" value="NZ_CP013233.1"/>
</dbReference>
<keyword evidence="2" id="KW-0732">Signal</keyword>
<dbReference type="AlphaFoldDB" id="A0A127QIJ8"/>
<gene>
    <name evidence="3" type="ORF">CAter282_2076</name>
</gene>
<evidence type="ECO:0000256" key="2">
    <source>
        <dbReference type="SAM" id="SignalP"/>
    </source>
</evidence>
<dbReference type="Proteomes" id="UP000071778">
    <property type="component" value="Chromosome"/>
</dbReference>
<feature type="region of interest" description="Disordered" evidence="1">
    <location>
        <begin position="158"/>
        <end position="179"/>
    </location>
</feature>
<name>A0A127QIJ8_9BURK</name>
<keyword evidence="3" id="KW-0449">Lipoprotein</keyword>
<dbReference type="OrthoDB" id="8780186at2"/>
<sequence>MKNLTIVLSNGLLAFATIACSAQAGVTTPGHDSNADQVSSAKRQHAGKVTAPVTVELVSSDKTGKKATLPLMLRFKTDRPNVPLRVEYRADAGLFIVTASNAALVSGQDGVATDTPNVRAAVDGVYHLNVFVTVDDRTRAVSIPVIVGNAKQVRKSAGKAMQTPQGESLMILPAQESTH</sequence>
<reference evidence="3 4" key="1">
    <citation type="submission" date="2015-11" db="EMBL/GenBank/DDBJ databases">
        <title>Exploring the genomic traits of fungus-feeding bacterial genus Collimonas.</title>
        <authorList>
            <person name="Song C."/>
            <person name="Schmidt R."/>
            <person name="de Jager V."/>
            <person name="Krzyzanowska D."/>
            <person name="Jongedijk E."/>
            <person name="Cankar K."/>
            <person name="Beekwilder J."/>
            <person name="van Veen A."/>
            <person name="de Boer W."/>
            <person name="van Veen J.A."/>
            <person name="Garbeva P."/>
        </authorList>
    </citation>
    <scope>NUCLEOTIDE SEQUENCE [LARGE SCALE GENOMIC DNA]</scope>
    <source>
        <strain evidence="3 4">Ter282</strain>
    </source>
</reference>
<evidence type="ECO:0000313" key="4">
    <source>
        <dbReference type="Proteomes" id="UP000071778"/>
    </source>
</evidence>
<accession>A0A127QIJ8</accession>
<feature type="chain" id="PRO_5007277917" evidence="2">
    <location>
        <begin position="25"/>
        <end position="179"/>
    </location>
</feature>
<dbReference type="PROSITE" id="PS51257">
    <property type="entry name" value="PROKAR_LIPOPROTEIN"/>
    <property type="match status" value="1"/>
</dbReference>
<proteinExistence type="predicted"/>
<organism evidence="3 4">
    <name type="scientific">Collimonas arenae</name>
    <dbReference type="NCBI Taxonomy" id="279058"/>
    <lineage>
        <taxon>Bacteria</taxon>
        <taxon>Pseudomonadati</taxon>
        <taxon>Pseudomonadota</taxon>
        <taxon>Betaproteobacteria</taxon>
        <taxon>Burkholderiales</taxon>
        <taxon>Oxalobacteraceae</taxon>
        <taxon>Collimonas</taxon>
    </lineage>
</organism>
<feature type="signal peptide" evidence="2">
    <location>
        <begin position="1"/>
        <end position="24"/>
    </location>
</feature>